<sequence>MYKKIFKYPLCHRATRPHRVRANGRVGLEQPDFTNTRSIGVRVGAAGADLRLFAAYRPPPGSRFCSSDVHTTFDDSTPTILAGDLNAKHTAWGSRVISPAGRQLLQDSEQHGYEVIGPDTPSHIPTYPRFRADALDVVLCHQLPYPIYVEVLYDMDTQHLPILITLGTIAYMTPARPPTHRTDWSAFRSTLEELHIGKSFSCPEEVDTAAQRLTEEVQAAYSAATTRLPAQTSRRWDLPPHLKLALQKKRNFQKLWARTRCPRIKRELNHITQDLRQAVWTFRGAAWKETIEQAGEDWKSLHLLCHRLTRSPAPVCPLFYKTGTRRYAAKDRAEILVEHLEEQFTPHTPSDTPEAASHHVQVERQVEEFLMAPVPPLPGDYFVSPAETGKMISRLPKRKVSGPGGIPTAAIRQLPRRAMARTPDSQRASQGKAQGQTRPIKGYIRSRLTYAAPAWSALCSTSQRKRIQAQQSIALRMIVGAGRYVLKGVIALDLCIETVEEFIQRIARRMFDIADQGPHEFLRNIAPTHERSPSGRPLPREIIKTPPPKW</sequence>
<accession>A0A4C1YC81</accession>
<evidence type="ECO:0000313" key="3">
    <source>
        <dbReference type="EMBL" id="GBP72660.1"/>
    </source>
</evidence>
<feature type="region of interest" description="Disordered" evidence="1">
    <location>
        <begin position="526"/>
        <end position="550"/>
    </location>
</feature>
<dbReference type="PANTHER" id="PTHR33273:SF4">
    <property type="entry name" value="ENDONUCLEASE_EXONUCLEASE_PHOSPHATASE DOMAIN-CONTAINING PROTEIN"/>
    <property type="match status" value="1"/>
</dbReference>
<keyword evidence="3" id="KW-0695">RNA-directed DNA polymerase</keyword>
<keyword evidence="3" id="KW-0548">Nucleotidyltransferase</keyword>
<proteinExistence type="predicted"/>
<dbReference type="EMBL" id="BGZK01001152">
    <property type="protein sequence ID" value="GBP72660.1"/>
    <property type="molecule type" value="Genomic_DNA"/>
</dbReference>
<dbReference type="STRING" id="151549.A0A4C1YC81"/>
<reference evidence="3 4" key="1">
    <citation type="journal article" date="2019" name="Commun. Biol.">
        <title>The bagworm genome reveals a unique fibroin gene that provides high tensile strength.</title>
        <authorList>
            <person name="Kono N."/>
            <person name="Nakamura H."/>
            <person name="Ohtoshi R."/>
            <person name="Tomita M."/>
            <person name="Numata K."/>
            <person name="Arakawa K."/>
        </authorList>
    </citation>
    <scope>NUCLEOTIDE SEQUENCE [LARGE SCALE GENOMIC DNA]</scope>
</reference>
<keyword evidence="4" id="KW-1185">Reference proteome</keyword>
<feature type="region of interest" description="Disordered" evidence="1">
    <location>
        <begin position="396"/>
        <end position="437"/>
    </location>
</feature>
<keyword evidence="3" id="KW-0808">Transferase</keyword>
<dbReference type="InterPro" id="IPR005135">
    <property type="entry name" value="Endo/exonuclease/phosphatase"/>
</dbReference>
<dbReference type="AlphaFoldDB" id="A0A4C1YC81"/>
<evidence type="ECO:0000259" key="2">
    <source>
        <dbReference type="Pfam" id="PF14529"/>
    </source>
</evidence>
<feature type="domain" description="Endonuclease/exonuclease/phosphatase" evidence="2">
    <location>
        <begin position="51"/>
        <end position="141"/>
    </location>
</feature>
<organism evidence="3 4">
    <name type="scientific">Eumeta variegata</name>
    <name type="common">Bagworm moth</name>
    <name type="synonym">Eumeta japonica</name>
    <dbReference type="NCBI Taxonomy" id="151549"/>
    <lineage>
        <taxon>Eukaryota</taxon>
        <taxon>Metazoa</taxon>
        <taxon>Ecdysozoa</taxon>
        <taxon>Arthropoda</taxon>
        <taxon>Hexapoda</taxon>
        <taxon>Insecta</taxon>
        <taxon>Pterygota</taxon>
        <taxon>Neoptera</taxon>
        <taxon>Endopterygota</taxon>
        <taxon>Lepidoptera</taxon>
        <taxon>Glossata</taxon>
        <taxon>Ditrysia</taxon>
        <taxon>Tineoidea</taxon>
        <taxon>Psychidae</taxon>
        <taxon>Oiketicinae</taxon>
        <taxon>Eumeta</taxon>
    </lineage>
</organism>
<dbReference type="OrthoDB" id="412981at2759"/>
<dbReference type="Proteomes" id="UP000299102">
    <property type="component" value="Unassembled WGS sequence"/>
</dbReference>
<gene>
    <name evidence="3" type="primary">pol</name>
    <name evidence="3" type="ORF">EVAR_83170_1</name>
</gene>
<feature type="compositionally biased region" description="Basic and acidic residues" evidence="1">
    <location>
        <begin position="526"/>
        <end position="543"/>
    </location>
</feature>
<evidence type="ECO:0000256" key="1">
    <source>
        <dbReference type="SAM" id="MobiDB-lite"/>
    </source>
</evidence>
<comment type="caution">
    <text evidence="3">The sequence shown here is derived from an EMBL/GenBank/DDBJ whole genome shotgun (WGS) entry which is preliminary data.</text>
</comment>
<feature type="compositionally biased region" description="Polar residues" evidence="1">
    <location>
        <begin position="423"/>
        <end position="437"/>
    </location>
</feature>
<evidence type="ECO:0000313" key="4">
    <source>
        <dbReference type="Proteomes" id="UP000299102"/>
    </source>
</evidence>
<dbReference type="PANTHER" id="PTHR33273">
    <property type="entry name" value="DOMAIN-CONTAINING PROTEIN, PUTATIVE-RELATED"/>
    <property type="match status" value="1"/>
</dbReference>
<protein>
    <submittedName>
        <fullName evidence="3">RNA-directed DNA polymerase from mobile element jockey</fullName>
    </submittedName>
</protein>
<dbReference type="Gene3D" id="3.60.10.10">
    <property type="entry name" value="Endonuclease/exonuclease/phosphatase"/>
    <property type="match status" value="1"/>
</dbReference>
<dbReference type="SUPFAM" id="SSF56219">
    <property type="entry name" value="DNase I-like"/>
    <property type="match status" value="1"/>
</dbReference>
<dbReference type="GO" id="GO:0003964">
    <property type="term" value="F:RNA-directed DNA polymerase activity"/>
    <property type="evidence" value="ECO:0007669"/>
    <property type="project" value="UniProtKB-KW"/>
</dbReference>
<name>A0A4C1YC81_EUMVA</name>
<dbReference type="InterPro" id="IPR036691">
    <property type="entry name" value="Endo/exonu/phosph_ase_sf"/>
</dbReference>
<dbReference type="Pfam" id="PF14529">
    <property type="entry name" value="Exo_endo_phos_2"/>
    <property type="match status" value="1"/>
</dbReference>